<dbReference type="AlphaFoldDB" id="A7EWI3"/>
<keyword evidence="2" id="KW-1185">Reference proteome</keyword>
<protein>
    <submittedName>
        <fullName evidence="1">Uncharacterized protein</fullName>
    </submittedName>
</protein>
<dbReference type="Proteomes" id="UP000001312">
    <property type="component" value="Unassembled WGS sequence"/>
</dbReference>
<sequence>MSWEELDHKKIDHAGNARSVPAWFCKMETFMRRIYVLCYRMVETIGIRKNLRTNWRMMTAKS</sequence>
<reference evidence="2" key="1">
    <citation type="journal article" date="2011" name="PLoS Genet.">
        <title>Genomic analysis of the necrotrophic fungal pathogens Sclerotinia sclerotiorum and Botrytis cinerea.</title>
        <authorList>
            <person name="Amselem J."/>
            <person name="Cuomo C.A."/>
            <person name="van Kan J.A."/>
            <person name="Viaud M."/>
            <person name="Benito E.P."/>
            <person name="Couloux A."/>
            <person name="Coutinho P.M."/>
            <person name="de Vries R.P."/>
            <person name="Dyer P.S."/>
            <person name="Fillinger S."/>
            <person name="Fournier E."/>
            <person name="Gout L."/>
            <person name="Hahn M."/>
            <person name="Kohn L."/>
            <person name="Lapalu N."/>
            <person name="Plummer K.M."/>
            <person name="Pradier J.M."/>
            <person name="Quevillon E."/>
            <person name="Sharon A."/>
            <person name="Simon A."/>
            <person name="ten Have A."/>
            <person name="Tudzynski B."/>
            <person name="Tudzynski P."/>
            <person name="Wincker P."/>
            <person name="Andrew M."/>
            <person name="Anthouard V."/>
            <person name="Beever R.E."/>
            <person name="Beffa R."/>
            <person name="Benoit I."/>
            <person name="Bouzid O."/>
            <person name="Brault B."/>
            <person name="Chen Z."/>
            <person name="Choquer M."/>
            <person name="Collemare J."/>
            <person name="Cotton P."/>
            <person name="Danchin E.G."/>
            <person name="Da Silva C."/>
            <person name="Gautier A."/>
            <person name="Giraud C."/>
            <person name="Giraud T."/>
            <person name="Gonzalez C."/>
            <person name="Grossetete S."/>
            <person name="Guldener U."/>
            <person name="Henrissat B."/>
            <person name="Howlett B.J."/>
            <person name="Kodira C."/>
            <person name="Kretschmer M."/>
            <person name="Lappartient A."/>
            <person name="Leroch M."/>
            <person name="Levis C."/>
            <person name="Mauceli E."/>
            <person name="Neuveglise C."/>
            <person name="Oeser B."/>
            <person name="Pearson M."/>
            <person name="Poulain J."/>
            <person name="Poussereau N."/>
            <person name="Quesneville H."/>
            <person name="Rascle C."/>
            <person name="Schumacher J."/>
            <person name="Segurens B."/>
            <person name="Sexton A."/>
            <person name="Silva E."/>
            <person name="Sirven C."/>
            <person name="Soanes D.M."/>
            <person name="Talbot N.J."/>
            <person name="Templeton M."/>
            <person name="Yandava C."/>
            <person name="Yarden O."/>
            <person name="Zeng Q."/>
            <person name="Rollins J.A."/>
            <person name="Lebrun M.H."/>
            <person name="Dickman M."/>
        </authorList>
    </citation>
    <scope>NUCLEOTIDE SEQUENCE [LARGE SCALE GENOMIC DNA]</scope>
    <source>
        <strain evidence="2">ATCC 18683 / 1980 / Ss-1</strain>
    </source>
</reference>
<evidence type="ECO:0000313" key="2">
    <source>
        <dbReference type="Proteomes" id="UP000001312"/>
    </source>
</evidence>
<dbReference type="RefSeq" id="XP_001589059.1">
    <property type="nucleotide sequence ID" value="XM_001589009.1"/>
</dbReference>
<gene>
    <name evidence="1" type="ORF">SS1G_09692</name>
</gene>
<evidence type="ECO:0000313" key="1">
    <source>
        <dbReference type="EMBL" id="EDN93825.1"/>
    </source>
</evidence>
<dbReference type="EMBL" id="CH476634">
    <property type="protein sequence ID" value="EDN93825.1"/>
    <property type="molecule type" value="Genomic_DNA"/>
</dbReference>
<dbReference type="KEGG" id="ssl:SS1G_09692"/>
<name>A7EWI3_SCLS1</name>
<accession>A7EWI3</accession>
<dbReference type="GeneID" id="5485459"/>
<organism evidence="1 2">
    <name type="scientific">Sclerotinia sclerotiorum (strain ATCC 18683 / 1980 / Ss-1)</name>
    <name type="common">White mold</name>
    <name type="synonym">Whetzelinia sclerotiorum</name>
    <dbReference type="NCBI Taxonomy" id="665079"/>
    <lineage>
        <taxon>Eukaryota</taxon>
        <taxon>Fungi</taxon>
        <taxon>Dikarya</taxon>
        <taxon>Ascomycota</taxon>
        <taxon>Pezizomycotina</taxon>
        <taxon>Leotiomycetes</taxon>
        <taxon>Helotiales</taxon>
        <taxon>Sclerotiniaceae</taxon>
        <taxon>Sclerotinia</taxon>
    </lineage>
</organism>
<dbReference type="InParanoid" id="A7EWI3"/>
<proteinExistence type="predicted"/>